<dbReference type="EMBL" id="CNFU01002753">
    <property type="protein sequence ID" value="CKU56437.1"/>
    <property type="molecule type" value="Genomic_DNA"/>
</dbReference>
<reference evidence="1 2" key="1">
    <citation type="submission" date="2015-03" db="EMBL/GenBank/DDBJ databases">
        <authorList>
            <consortium name="Pathogen Informatics"/>
        </authorList>
    </citation>
    <scope>NUCLEOTIDE SEQUENCE [LARGE SCALE GENOMIC DNA]</scope>
    <source>
        <strain evidence="1 2">Bir 187</strain>
    </source>
</reference>
<evidence type="ECO:0000313" key="2">
    <source>
        <dbReference type="Proteomes" id="UP000049023"/>
    </source>
</evidence>
<organism evidence="1 2">
    <name type="scientific">Mycobacterium tuberculosis</name>
    <dbReference type="NCBI Taxonomy" id="1773"/>
    <lineage>
        <taxon>Bacteria</taxon>
        <taxon>Bacillati</taxon>
        <taxon>Actinomycetota</taxon>
        <taxon>Actinomycetes</taxon>
        <taxon>Mycobacteriales</taxon>
        <taxon>Mycobacteriaceae</taxon>
        <taxon>Mycobacterium</taxon>
        <taxon>Mycobacterium tuberculosis complex</taxon>
    </lineage>
</organism>
<protein>
    <submittedName>
        <fullName evidence="1">Uncharacterized protein</fullName>
    </submittedName>
</protein>
<name>A0A655AWG8_MYCTX</name>
<dbReference type="AlphaFoldDB" id="A0A655AWG8"/>
<proteinExistence type="predicted"/>
<accession>A0A655AWG8</accession>
<evidence type="ECO:0000313" key="1">
    <source>
        <dbReference type="EMBL" id="CKU56437.1"/>
    </source>
</evidence>
<dbReference type="Proteomes" id="UP000049023">
    <property type="component" value="Unassembled WGS sequence"/>
</dbReference>
<gene>
    <name evidence="1" type="ORF">ERS027661_05033</name>
</gene>
<sequence length="39" mass="4705">MRDITGKFHFMGYDNHGQAFLSQVLHDFEDFSNHFWIES</sequence>